<protein>
    <submittedName>
        <fullName evidence="3">DNA topoisomerase 1</fullName>
    </submittedName>
</protein>
<feature type="non-terminal residue" evidence="3">
    <location>
        <position position="196"/>
    </location>
</feature>
<dbReference type="SUPFAM" id="SSF56741">
    <property type="entry name" value="Eukaryotic DNA topoisomerase I, N-terminal DNA-binding fragment"/>
    <property type="match status" value="1"/>
</dbReference>
<keyword evidence="1" id="KW-0175">Coiled coil</keyword>
<evidence type="ECO:0000259" key="2">
    <source>
        <dbReference type="Pfam" id="PF02919"/>
    </source>
</evidence>
<dbReference type="Proteomes" id="UP001054945">
    <property type="component" value="Unassembled WGS sequence"/>
</dbReference>
<dbReference type="InterPro" id="IPR013034">
    <property type="entry name" value="DNA_topo_DNA_db_N_dom1"/>
</dbReference>
<dbReference type="PANTHER" id="PTHR10290:SF3">
    <property type="entry name" value="DNA TOPOISOMERASE 1"/>
    <property type="match status" value="1"/>
</dbReference>
<evidence type="ECO:0000256" key="1">
    <source>
        <dbReference type="SAM" id="Coils"/>
    </source>
</evidence>
<dbReference type="InterPro" id="IPR036202">
    <property type="entry name" value="TopoI_DNA-bd_euk_N_sf"/>
</dbReference>
<dbReference type="GO" id="GO:0003677">
    <property type="term" value="F:DNA binding"/>
    <property type="evidence" value="ECO:0007669"/>
    <property type="project" value="InterPro"/>
</dbReference>
<name>A0AAV4TV56_CAEEX</name>
<proteinExistence type="predicted"/>
<dbReference type="GO" id="GO:0006265">
    <property type="term" value="P:DNA topological change"/>
    <property type="evidence" value="ECO:0007669"/>
    <property type="project" value="InterPro"/>
</dbReference>
<accession>A0AAV4TV56</accession>
<dbReference type="GO" id="GO:0005694">
    <property type="term" value="C:chromosome"/>
    <property type="evidence" value="ECO:0007669"/>
    <property type="project" value="InterPro"/>
</dbReference>
<keyword evidence="4" id="KW-1185">Reference proteome</keyword>
<dbReference type="Gene3D" id="1.10.10.41">
    <property type="entry name" value="Yeast DNA topoisomerase - domain 1"/>
    <property type="match status" value="1"/>
</dbReference>
<dbReference type="AlphaFoldDB" id="A0AAV4TV56"/>
<dbReference type="PANTHER" id="PTHR10290">
    <property type="entry name" value="DNA TOPOISOMERASE I"/>
    <property type="match status" value="1"/>
</dbReference>
<dbReference type="GO" id="GO:0003917">
    <property type="term" value="F:DNA topoisomerase type I (single strand cut, ATP-independent) activity"/>
    <property type="evidence" value="ECO:0007669"/>
    <property type="project" value="InterPro"/>
</dbReference>
<dbReference type="Gene3D" id="2.170.11.10">
    <property type="entry name" value="DNA Topoisomerase I, domain 2"/>
    <property type="match status" value="1"/>
</dbReference>
<comment type="caution">
    <text evidence="3">The sequence shown here is derived from an EMBL/GenBank/DDBJ whole genome shotgun (WGS) entry which is preliminary data.</text>
</comment>
<gene>
    <name evidence="3" type="primary">TOP1</name>
    <name evidence="3" type="ORF">CEXT_422002</name>
</gene>
<sequence>MRPIITYACPVWGSTARNSWYSPAFSNTKTGFSGIQIYEAQSQETNFVRNSRGNQMKLSKKAEEVAGLYAKMLGYSCASRQRFKNNFFKDWTEVMTSREKEIIEDFDDCDFTDFEEYYKQKARERKTMTREEKLEIKRENEKLTKKYGTCTLDGHKQEVVNFKIEPPALFKGRGNHPKMGMVKERVEAEDVVINIG</sequence>
<evidence type="ECO:0000313" key="4">
    <source>
        <dbReference type="Proteomes" id="UP001054945"/>
    </source>
</evidence>
<dbReference type="InterPro" id="IPR051062">
    <property type="entry name" value="Topoisomerase_IB"/>
</dbReference>
<dbReference type="GO" id="GO:0006260">
    <property type="term" value="P:DNA replication"/>
    <property type="evidence" value="ECO:0007669"/>
    <property type="project" value="TreeGrafter"/>
</dbReference>
<dbReference type="EMBL" id="BPLR01011762">
    <property type="protein sequence ID" value="GIY48857.1"/>
    <property type="molecule type" value="Genomic_DNA"/>
</dbReference>
<reference evidence="3 4" key="1">
    <citation type="submission" date="2021-06" db="EMBL/GenBank/DDBJ databases">
        <title>Caerostris extrusa draft genome.</title>
        <authorList>
            <person name="Kono N."/>
            <person name="Arakawa K."/>
        </authorList>
    </citation>
    <scope>NUCLEOTIDE SEQUENCE [LARGE SCALE GENOMIC DNA]</scope>
</reference>
<organism evidence="3 4">
    <name type="scientific">Caerostris extrusa</name>
    <name type="common">Bark spider</name>
    <name type="synonym">Caerostris bankana</name>
    <dbReference type="NCBI Taxonomy" id="172846"/>
    <lineage>
        <taxon>Eukaryota</taxon>
        <taxon>Metazoa</taxon>
        <taxon>Ecdysozoa</taxon>
        <taxon>Arthropoda</taxon>
        <taxon>Chelicerata</taxon>
        <taxon>Arachnida</taxon>
        <taxon>Araneae</taxon>
        <taxon>Araneomorphae</taxon>
        <taxon>Entelegynae</taxon>
        <taxon>Araneoidea</taxon>
        <taxon>Araneidae</taxon>
        <taxon>Caerostris</taxon>
    </lineage>
</organism>
<evidence type="ECO:0000313" key="3">
    <source>
        <dbReference type="EMBL" id="GIY48857.1"/>
    </source>
</evidence>
<dbReference type="GO" id="GO:0005730">
    <property type="term" value="C:nucleolus"/>
    <property type="evidence" value="ECO:0007669"/>
    <property type="project" value="TreeGrafter"/>
</dbReference>
<dbReference type="GO" id="GO:0007059">
    <property type="term" value="P:chromosome segregation"/>
    <property type="evidence" value="ECO:0007669"/>
    <property type="project" value="TreeGrafter"/>
</dbReference>
<feature type="coiled-coil region" evidence="1">
    <location>
        <begin position="119"/>
        <end position="146"/>
    </location>
</feature>
<dbReference type="InterPro" id="IPR008336">
    <property type="entry name" value="TopoI_DNA-bd_euk"/>
</dbReference>
<dbReference type="Pfam" id="PF02919">
    <property type="entry name" value="Topoisom_I_N"/>
    <property type="match status" value="1"/>
</dbReference>
<feature type="domain" description="DNA topoisomerase I DNA binding eukaryotic-type" evidence="2">
    <location>
        <begin position="52"/>
        <end position="196"/>
    </location>
</feature>
<dbReference type="InterPro" id="IPR013030">
    <property type="entry name" value="DNA_topo_DNA_db_N_dom2"/>
</dbReference>